<accession>A0A1F6B2G0</accession>
<evidence type="ECO:0000313" key="2">
    <source>
        <dbReference type="EMBL" id="OGG30727.1"/>
    </source>
</evidence>
<comment type="caution">
    <text evidence="2">The sequence shown here is derived from an EMBL/GenBank/DDBJ whole genome shotgun (WGS) entry which is preliminary data.</text>
</comment>
<gene>
    <name evidence="2" type="ORF">A2973_03070</name>
</gene>
<organism evidence="2 3">
    <name type="scientific">Candidatus Gottesmanbacteria bacterium RIFCSPLOWO2_01_FULL_49_10</name>
    <dbReference type="NCBI Taxonomy" id="1798396"/>
    <lineage>
        <taxon>Bacteria</taxon>
        <taxon>Candidatus Gottesmaniibacteriota</taxon>
    </lineage>
</organism>
<keyword evidence="1" id="KW-0812">Transmembrane</keyword>
<dbReference type="EMBL" id="MFJZ01000006">
    <property type="protein sequence ID" value="OGG30727.1"/>
    <property type="molecule type" value="Genomic_DNA"/>
</dbReference>
<protein>
    <submittedName>
        <fullName evidence="2">Uncharacterized protein</fullName>
    </submittedName>
</protein>
<reference evidence="2 3" key="1">
    <citation type="journal article" date="2016" name="Nat. Commun.">
        <title>Thousands of microbial genomes shed light on interconnected biogeochemical processes in an aquifer system.</title>
        <authorList>
            <person name="Anantharaman K."/>
            <person name="Brown C.T."/>
            <person name="Hug L.A."/>
            <person name="Sharon I."/>
            <person name="Castelle C.J."/>
            <person name="Probst A.J."/>
            <person name="Thomas B.C."/>
            <person name="Singh A."/>
            <person name="Wilkins M.J."/>
            <person name="Karaoz U."/>
            <person name="Brodie E.L."/>
            <person name="Williams K.H."/>
            <person name="Hubbard S.S."/>
            <person name="Banfield J.F."/>
        </authorList>
    </citation>
    <scope>NUCLEOTIDE SEQUENCE [LARGE SCALE GENOMIC DNA]</scope>
</reference>
<name>A0A1F6B2G0_9BACT</name>
<dbReference type="STRING" id="1798396.A2973_03070"/>
<dbReference type="Proteomes" id="UP000176409">
    <property type="component" value="Unassembled WGS sequence"/>
</dbReference>
<keyword evidence="1" id="KW-0472">Membrane</keyword>
<evidence type="ECO:0000313" key="3">
    <source>
        <dbReference type="Proteomes" id="UP000176409"/>
    </source>
</evidence>
<keyword evidence="1" id="KW-1133">Transmembrane helix</keyword>
<sequence>MMPLMHNVSGPSDHGQTIVEIIVVVGVAVILVTALVASSTIALKSGQFGKMKSTAVQYAQEALEMTRNMRDKSWDDFYTYGDSLPSENWCLDKQGTWTPQVISCLVNIDSIYTRTVTFAWQDPQMKVDVVVSWADGAKAYNATLSTYFTQWR</sequence>
<evidence type="ECO:0000256" key="1">
    <source>
        <dbReference type="SAM" id="Phobius"/>
    </source>
</evidence>
<proteinExistence type="predicted"/>
<feature type="transmembrane region" description="Helical" evidence="1">
    <location>
        <begin position="20"/>
        <end position="43"/>
    </location>
</feature>
<dbReference type="AlphaFoldDB" id="A0A1F6B2G0"/>